<dbReference type="Proteomes" id="UP001152172">
    <property type="component" value="Unassembled WGS sequence"/>
</dbReference>
<feature type="domain" description="CobW C-terminal" evidence="7">
    <location>
        <begin position="244"/>
        <end position="318"/>
    </location>
</feature>
<dbReference type="InterPro" id="IPR051316">
    <property type="entry name" value="Zinc-reg_GTPase_activator"/>
</dbReference>
<dbReference type="InterPro" id="IPR036627">
    <property type="entry name" value="CobW-likC_sf"/>
</dbReference>
<evidence type="ECO:0000256" key="4">
    <source>
        <dbReference type="ARBA" id="ARBA00034320"/>
    </source>
</evidence>
<organism evidence="8 9">
    <name type="scientific">Psychrobacillus psychrodurans</name>
    <dbReference type="NCBI Taxonomy" id="126157"/>
    <lineage>
        <taxon>Bacteria</taxon>
        <taxon>Bacillati</taxon>
        <taxon>Bacillota</taxon>
        <taxon>Bacilli</taxon>
        <taxon>Bacillales</taxon>
        <taxon>Bacillaceae</taxon>
        <taxon>Psychrobacillus</taxon>
    </lineage>
</organism>
<evidence type="ECO:0000259" key="7">
    <source>
        <dbReference type="Pfam" id="PF07683"/>
    </source>
</evidence>
<evidence type="ECO:0000313" key="8">
    <source>
        <dbReference type="EMBL" id="MCZ8535094.1"/>
    </source>
</evidence>
<keyword evidence="2" id="KW-0378">Hydrolase</keyword>
<dbReference type="GO" id="GO:0005737">
    <property type="term" value="C:cytoplasm"/>
    <property type="evidence" value="ECO:0007669"/>
    <property type="project" value="TreeGrafter"/>
</dbReference>
<dbReference type="PANTHER" id="PTHR13748:SF62">
    <property type="entry name" value="COBW DOMAIN-CONTAINING PROTEIN"/>
    <property type="match status" value="1"/>
</dbReference>
<comment type="similarity">
    <text evidence="4">Belongs to the SIMIBI class G3E GTPase family. ZNG1 subfamily.</text>
</comment>
<dbReference type="InterPro" id="IPR003495">
    <property type="entry name" value="CobW/HypB/UreG_nucleotide-bd"/>
</dbReference>
<evidence type="ECO:0000313" key="9">
    <source>
        <dbReference type="Proteomes" id="UP001152172"/>
    </source>
</evidence>
<proteinExistence type="inferred from homology"/>
<feature type="domain" description="CobW/HypB/UreG nucleotide-binding" evidence="6">
    <location>
        <begin position="8"/>
        <end position="188"/>
    </location>
</feature>
<evidence type="ECO:0000256" key="5">
    <source>
        <dbReference type="ARBA" id="ARBA00049117"/>
    </source>
</evidence>
<reference evidence="8" key="1">
    <citation type="submission" date="2022-05" db="EMBL/GenBank/DDBJ databases">
        <authorList>
            <person name="Colautti A."/>
            <person name="Iacumin L."/>
        </authorList>
    </citation>
    <scope>NUCLEOTIDE SEQUENCE</scope>
    <source>
        <strain evidence="8">DSM 30747</strain>
    </source>
</reference>
<gene>
    <name evidence="8" type="ORF">M9R61_17450</name>
</gene>
<keyword evidence="1" id="KW-0547">Nucleotide-binding</keyword>
<dbReference type="Gene3D" id="3.30.1220.10">
    <property type="entry name" value="CobW-like, C-terminal domain"/>
    <property type="match status" value="1"/>
</dbReference>
<evidence type="ECO:0000256" key="2">
    <source>
        <dbReference type="ARBA" id="ARBA00022801"/>
    </source>
</evidence>
<dbReference type="CDD" id="cd03112">
    <property type="entry name" value="CobW-like"/>
    <property type="match status" value="1"/>
</dbReference>
<dbReference type="InterPro" id="IPR011629">
    <property type="entry name" value="CobW-like_C"/>
</dbReference>
<keyword evidence="3" id="KW-0143">Chaperone</keyword>
<dbReference type="InterPro" id="IPR027417">
    <property type="entry name" value="P-loop_NTPase"/>
</dbReference>
<comment type="caution">
    <text evidence="8">The sequence shown here is derived from an EMBL/GenBank/DDBJ whole genome shotgun (WGS) entry which is preliminary data.</text>
</comment>
<dbReference type="GO" id="GO:0016787">
    <property type="term" value="F:hydrolase activity"/>
    <property type="evidence" value="ECO:0007669"/>
    <property type="project" value="UniProtKB-KW"/>
</dbReference>
<evidence type="ECO:0000256" key="3">
    <source>
        <dbReference type="ARBA" id="ARBA00023186"/>
    </source>
</evidence>
<dbReference type="Pfam" id="PF07683">
    <property type="entry name" value="CobW_C"/>
    <property type="match status" value="1"/>
</dbReference>
<dbReference type="Gene3D" id="3.40.50.300">
    <property type="entry name" value="P-loop containing nucleotide triphosphate hydrolases"/>
    <property type="match status" value="1"/>
</dbReference>
<evidence type="ECO:0000256" key="1">
    <source>
        <dbReference type="ARBA" id="ARBA00022741"/>
    </source>
</evidence>
<keyword evidence="9" id="KW-1185">Reference proteome</keyword>
<dbReference type="GO" id="GO:0000166">
    <property type="term" value="F:nucleotide binding"/>
    <property type="evidence" value="ECO:0007669"/>
    <property type="project" value="UniProtKB-KW"/>
</dbReference>
<dbReference type="RefSeq" id="WP_269923110.1">
    <property type="nucleotide sequence ID" value="NZ_JAMKBI010000016.1"/>
</dbReference>
<comment type="catalytic activity">
    <reaction evidence="5">
        <text>GTP + H2O = GDP + phosphate + H(+)</text>
        <dbReference type="Rhea" id="RHEA:19669"/>
        <dbReference type="ChEBI" id="CHEBI:15377"/>
        <dbReference type="ChEBI" id="CHEBI:15378"/>
        <dbReference type="ChEBI" id="CHEBI:37565"/>
        <dbReference type="ChEBI" id="CHEBI:43474"/>
        <dbReference type="ChEBI" id="CHEBI:58189"/>
    </reaction>
    <physiologicalReaction direction="left-to-right" evidence="5">
        <dbReference type="Rhea" id="RHEA:19670"/>
    </physiologicalReaction>
</comment>
<dbReference type="PANTHER" id="PTHR13748">
    <property type="entry name" value="COBW-RELATED"/>
    <property type="match status" value="1"/>
</dbReference>
<name>A0A9X3RAZ1_9BACI</name>
<sequence>MGTPTKIPVYILGGFLGSGKTTVLLKMLEHCKEKGKKPGIILNELGSENVEGHLFEGRKVFELLDGCICCTIQDDLKETMNMLIEEMNRSSLDVLFIEGTGVANPLEIQEVLLGDPYIDQFEIMSIITVLDASHYLEYQSYFTSSVEVRNLVKEQIICGSLLLLNKTDLIQLKQLEKVINKIKEIVGEDKEIITCTNGIVDPKILFDKRFQSFSINPLQTNINSHHHDHHSTVFAFKLEGIPALPQKTFEKWFKALPSNVLRGKGYIQIDNSSDLLSFQYASKKVKFIPVPFSNSKKTVIILIGTDLHNEDLNIHFNHLLEGVL</sequence>
<evidence type="ECO:0000259" key="6">
    <source>
        <dbReference type="Pfam" id="PF02492"/>
    </source>
</evidence>
<dbReference type="Pfam" id="PF02492">
    <property type="entry name" value="cobW"/>
    <property type="match status" value="1"/>
</dbReference>
<dbReference type="EMBL" id="JAMKBI010000016">
    <property type="protein sequence ID" value="MCZ8535094.1"/>
    <property type="molecule type" value="Genomic_DNA"/>
</dbReference>
<dbReference type="AlphaFoldDB" id="A0A9X3RAZ1"/>
<dbReference type="SUPFAM" id="SSF52540">
    <property type="entry name" value="P-loop containing nucleoside triphosphate hydrolases"/>
    <property type="match status" value="1"/>
</dbReference>
<dbReference type="SUPFAM" id="SSF90002">
    <property type="entry name" value="Hypothetical protein YjiA, C-terminal domain"/>
    <property type="match status" value="1"/>
</dbReference>
<accession>A0A9X3RAZ1</accession>
<protein>
    <submittedName>
        <fullName evidence="8">GTP-binding protein</fullName>
    </submittedName>
</protein>